<accession>A0AA88Y2R8</accession>
<dbReference type="InterPro" id="IPR019019">
    <property type="entry name" value="H-type_lectin_domain"/>
</dbReference>
<comment type="caution">
    <text evidence="2">The sequence shown here is derived from an EMBL/GenBank/DDBJ whole genome shotgun (WGS) entry which is preliminary data.</text>
</comment>
<proteinExistence type="predicted"/>
<dbReference type="Pfam" id="PF09458">
    <property type="entry name" value="H_lectin"/>
    <property type="match status" value="1"/>
</dbReference>
<dbReference type="SUPFAM" id="SSF141086">
    <property type="entry name" value="Agglutinin HPA-like"/>
    <property type="match status" value="1"/>
</dbReference>
<keyword evidence="3" id="KW-1185">Reference proteome</keyword>
<reference evidence="2" key="1">
    <citation type="submission" date="2019-08" db="EMBL/GenBank/DDBJ databases">
        <title>The improved chromosome-level genome for the pearl oyster Pinctada fucata martensii using PacBio sequencing and Hi-C.</title>
        <authorList>
            <person name="Zheng Z."/>
        </authorList>
    </citation>
    <scope>NUCLEOTIDE SEQUENCE</scope>
    <source>
        <strain evidence="2">ZZ-2019</strain>
        <tissue evidence="2">Adductor muscle</tissue>
    </source>
</reference>
<sequence length="88" mass="10059">MTGLADEVRLYSFPDNIFPYTHSVEFSTAFSSVPVISYGIIYFDMNYNENPRVNVQKESSNTTHVVFQLSTWSDTQMYALGISWIACD</sequence>
<feature type="domain" description="H-type lectin" evidence="1">
    <location>
        <begin position="22"/>
        <end position="86"/>
    </location>
</feature>
<name>A0AA88Y2R8_PINIB</name>
<dbReference type="AlphaFoldDB" id="A0AA88Y2R8"/>
<gene>
    <name evidence="2" type="ORF">FSP39_020583</name>
</gene>
<protein>
    <recommendedName>
        <fullName evidence="1">H-type lectin domain-containing protein</fullName>
    </recommendedName>
</protein>
<dbReference type="Gene3D" id="2.60.40.2080">
    <property type="match status" value="1"/>
</dbReference>
<dbReference type="GO" id="GO:0007155">
    <property type="term" value="P:cell adhesion"/>
    <property type="evidence" value="ECO:0007669"/>
    <property type="project" value="InterPro"/>
</dbReference>
<dbReference type="Proteomes" id="UP001186944">
    <property type="component" value="Unassembled WGS sequence"/>
</dbReference>
<dbReference type="EMBL" id="VSWD01000010">
    <property type="protein sequence ID" value="KAK3091534.1"/>
    <property type="molecule type" value="Genomic_DNA"/>
</dbReference>
<evidence type="ECO:0000313" key="3">
    <source>
        <dbReference type="Proteomes" id="UP001186944"/>
    </source>
</evidence>
<evidence type="ECO:0000313" key="2">
    <source>
        <dbReference type="EMBL" id="KAK3091534.1"/>
    </source>
</evidence>
<organism evidence="2 3">
    <name type="scientific">Pinctada imbricata</name>
    <name type="common">Atlantic pearl-oyster</name>
    <name type="synonym">Pinctada martensii</name>
    <dbReference type="NCBI Taxonomy" id="66713"/>
    <lineage>
        <taxon>Eukaryota</taxon>
        <taxon>Metazoa</taxon>
        <taxon>Spiralia</taxon>
        <taxon>Lophotrochozoa</taxon>
        <taxon>Mollusca</taxon>
        <taxon>Bivalvia</taxon>
        <taxon>Autobranchia</taxon>
        <taxon>Pteriomorphia</taxon>
        <taxon>Pterioida</taxon>
        <taxon>Pterioidea</taxon>
        <taxon>Pteriidae</taxon>
        <taxon>Pinctada</taxon>
    </lineage>
</organism>
<dbReference type="GO" id="GO:0030246">
    <property type="term" value="F:carbohydrate binding"/>
    <property type="evidence" value="ECO:0007669"/>
    <property type="project" value="InterPro"/>
</dbReference>
<dbReference type="InterPro" id="IPR037221">
    <property type="entry name" value="H-type_lectin_dom_sf"/>
</dbReference>
<evidence type="ECO:0000259" key="1">
    <source>
        <dbReference type="Pfam" id="PF09458"/>
    </source>
</evidence>